<accession>A0ABV4WFU4</accession>
<dbReference type="EMBL" id="JBHFNT010000048">
    <property type="protein sequence ID" value="MFB2833846.1"/>
    <property type="molecule type" value="Genomic_DNA"/>
</dbReference>
<evidence type="ECO:0000313" key="3">
    <source>
        <dbReference type="Proteomes" id="UP001576780"/>
    </source>
</evidence>
<keyword evidence="3" id="KW-1185">Reference proteome</keyword>
<feature type="domain" description="Transposase IS701-like DDE" evidence="1">
    <location>
        <begin position="15"/>
        <end position="147"/>
    </location>
</feature>
<name>A0ABV4WFU4_9CYAN</name>
<dbReference type="Proteomes" id="UP001576780">
    <property type="component" value="Unassembled WGS sequence"/>
</dbReference>
<dbReference type="Pfam" id="PF13546">
    <property type="entry name" value="DDE_5"/>
    <property type="match status" value="1"/>
</dbReference>
<evidence type="ECO:0000259" key="1">
    <source>
        <dbReference type="Pfam" id="PF13546"/>
    </source>
</evidence>
<dbReference type="RefSeq" id="WP_413276298.1">
    <property type="nucleotide sequence ID" value="NZ_JBHFNT010000048.1"/>
</dbReference>
<gene>
    <name evidence="2" type="ORF">ACE1CA_04870</name>
</gene>
<evidence type="ECO:0000313" key="2">
    <source>
        <dbReference type="EMBL" id="MFB2833846.1"/>
    </source>
</evidence>
<reference evidence="2 3" key="1">
    <citation type="submission" date="2024-09" db="EMBL/GenBank/DDBJ databases">
        <title>Floridaenema gen nov. (Aerosakkonemataceae, Aerosakkonematales ord. nov., Cyanobacteria) from benthic tropical and subtropical fresh waters, with the description of four new species.</title>
        <authorList>
            <person name="Moretto J.A."/>
            <person name="Berthold D.E."/>
            <person name="Lefler F.W."/>
            <person name="Huang I.-S."/>
            <person name="Laughinghouse H. IV."/>
        </authorList>
    </citation>
    <scope>NUCLEOTIDE SEQUENCE [LARGE SCALE GENOMIC DNA]</scope>
    <source>
        <strain evidence="2 3">BLCC-F167</strain>
    </source>
</reference>
<proteinExistence type="predicted"/>
<sequence>MIKTDKLKAFRQAAYQHLTKAKDATFELTDAILLTRHAYCLADLSLSPVFRRSWSSIYEALQDCRPQRNKLMRLYIQQMPTDVRPILAGDHTSWSRPDAKTLQERTIEHQANNVYGNRPITIGQGYSTIAWIPEAEGSWALPLRHERITRQGLSH</sequence>
<dbReference type="InterPro" id="IPR038721">
    <property type="entry name" value="IS701-like_DDE_dom"/>
</dbReference>
<protein>
    <submittedName>
        <fullName evidence="2">Transposase</fullName>
    </submittedName>
</protein>
<comment type="caution">
    <text evidence="2">The sequence shown here is derived from an EMBL/GenBank/DDBJ whole genome shotgun (WGS) entry which is preliminary data.</text>
</comment>
<organism evidence="2 3">
    <name type="scientific">Floridaenema evergladense BLCC-F167</name>
    <dbReference type="NCBI Taxonomy" id="3153639"/>
    <lineage>
        <taxon>Bacteria</taxon>
        <taxon>Bacillati</taxon>
        <taxon>Cyanobacteriota</taxon>
        <taxon>Cyanophyceae</taxon>
        <taxon>Oscillatoriophycideae</taxon>
        <taxon>Aerosakkonematales</taxon>
        <taxon>Aerosakkonemataceae</taxon>
        <taxon>Floridanema</taxon>
        <taxon>Floridanema evergladense</taxon>
    </lineage>
</organism>